<dbReference type="Gene3D" id="2.160.20.80">
    <property type="entry name" value="E3 ubiquitin-protein ligase SopA"/>
    <property type="match status" value="1"/>
</dbReference>
<gene>
    <name evidence="1" type="ORF">M409DRAFT_28455</name>
</gene>
<dbReference type="Proteomes" id="UP000799537">
    <property type="component" value="Unassembled WGS sequence"/>
</dbReference>
<evidence type="ECO:0000313" key="2">
    <source>
        <dbReference type="Proteomes" id="UP000799537"/>
    </source>
</evidence>
<dbReference type="Pfam" id="PF13599">
    <property type="entry name" value="Pentapeptide_4"/>
    <property type="match status" value="1"/>
</dbReference>
<organism evidence="1 2">
    <name type="scientific">Zasmidium cellare ATCC 36951</name>
    <dbReference type="NCBI Taxonomy" id="1080233"/>
    <lineage>
        <taxon>Eukaryota</taxon>
        <taxon>Fungi</taxon>
        <taxon>Dikarya</taxon>
        <taxon>Ascomycota</taxon>
        <taxon>Pezizomycotina</taxon>
        <taxon>Dothideomycetes</taxon>
        <taxon>Dothideomycetidae</taxon>
        <taxon>Mycosphaerellales</taxon>
        <taxon>Mycosphaerellaceae</taxon>
        <taxon>Zasmidium</taxon>
    </lineage>
</organism>
<keyword evidence="2" id="KW-1185">Reference proteome</keyword>
<protein>
    <submittedName>
        <fullName evidence="1">Uncharacterized protein</fullName>
    </submittedName>
</protein>
<proteinExistence type="predicted"/>
<dbReference type="AlphaFoldDB" id="A0A6A6C2B3"/>
<dbReference type="GeneID" id="54562316"/>
<name>A0A6A6C2B3_ZASCE</name>
<dbReference type="EMBL" id="ML993621">
    <property type="protein sequence ID" value="KAF2161125.1"/>
    <property type="molecule type" value="Genomic_DNA"/>
</dbReference>
<dbReference type="RefSeq" id="XP_033662014.1">
    <property type="nucleotide sequence ID" value="XM_033809044.1"/>
</dbReference>
<reference evidence="1" key="1">
    <citation type="journal article" date="2020" name="Stud. Mycol.">
        <title>101 Dothideomycetes genomes: a test case for predicting lifestyles and emergence of pathogens.</title>
        <authorList>
            <person name="Haridas S."/>
            <person name="Albert R."/>
            <person name="Binder M."/>
            <person name="Bloem J."/>
            <person name="Labutti K."/>
            <person name="Salamov A."/>
            <person name="Andreopoulos B."/>
            <person name="Baker S."/>
            <person name="Barry K."/>
            <person name="Bills G."/>
            <person name="Bluhm B."/>
            <person name="Cannon C."/>
            <person name="Castanera R."/>
            <person name="Culley D."/>
            <person name="Daum C."/>
            <person name="Ezra D."/>
            <person name="Gonzalez J."/>
            <person name="Henrissat B."/>
            <person name="Kuo A."/>
            <person name="Liang C."/>
            <person name="Lipzen A."/>
            <person name="Lutzoni F."/>
            <person name="Magnuson J."/>
            <person name="Mondo S."/>
            <person name="Nolan M."/>
            <person name="Ohm R."/>
            <person name="Pangilinan J."/>
            <person name="Park H.-J."/>
            <person name="Ramirez L."/>
            <person name="Alfaro M."/>
            <person name="Sun H."/>
            <person name="Tritt A."/>
            <person name="Yoshinaga Y."/>
            <person name="Zwiers L.-H."/>
            <person name="Turgeon B."/>
            <person name="Goodwin S."/>
            <person name="Spatafora J."/>
            <person name="Crous P."/>
            <person name="Grigoriev I."/>
        </authorList>
    </citation>
    <scope>NUCLEOTIDE SEQUENCE</scope>
    <source>
        <strain evidence="1">ATCC 36951</strain>
    </source>
</reference>
<accession>A0A6A6C2B3</accession>
<evidence type="ECO:0000313" key="1">
    <source>
        <dbReference type="EMBL" id="KAF2161125.1"/>
    </source>
</evidence>
<sequence length="618" mass="70656">MATNKNIARFDIDYRQSSVSNFRFTTTTLDSVVVENCDWQDVTFTGCNLQHVVFRNITLRNAHFADVDLRNVTMRATDLRDVAWSRHHLANAVLSADSFKTTPSREIVEVLILDARRRSRTRGGQIGGNSTVAAQGGHLHGRPGLRTMRLATAPRKGLMGLPDSLLLKIAGYLLRPDSPINIIDCPPLMGPRLSKTKGSQTHYSLPDRPSPVTYITDVARLGLSPSFLRVNRRLYMVGTPVLYGRRFRFRKSLQSCLAFLHDHRKWQHAIKRLTLVHPGIEEENGRVFKELVDVLLYTQPELRDVTVPGDYPVLPQDLARLPLKHGGHDLSVIFYINGFEANIGRTFFQRAVRSEFLALRQLQPPSHPSTRYPRCQQSRLEKCQCKRAGETQTLREIPNLLDLPEKALKRIVHFLFPVDQLRIMEKPGYVSLSPDSNQTTYYRKRVHCQTTYIAWDRKLEEKEFLVQRVPLPKPGVYVSFLRVSRSCYKLGIPYLYSRGLQFDSNPATCLSFLHDHQKREHSIKHITVLLDRGSSCQSWRRLFNAFVHRRSDLRSLTVKPGDEFWDTSPWQWQAPDARRKDTDAGVKMSWSGKAGVRAVASRTAVASGISWVILLVCR</sequence>
<dbReference type="SUPFAM" id="SSF141571">
    <property type="entry name" value="Pentapeptide repeat-like"/>
    <property type="match status" value="1"/>
</dbReference>
<dbReference type="InterPro" id="IPR001646">
    <property type="entry name" value="5peptide_repeat"/>
</dbReference>